<keyword evidence="1" id="KW-0732">Signal</keyword>
<sequence length="126" mass="14348">MNGMKTIILVLLGILALLCIAEACDIKLKLVSKTDKPVKFQVIVPGSKIRTEEIELKRKQKKLIQIKGKNCGSKIWIFKMWVKKGKQWKKLPDSKMRLDGNGWTDVNIEDSRFHFFGSFGILTSGI</sequence>
<evidence type="ECO:0000313" key="2">
    <source>
        <dbReference type="Proteomes" id="UP000046393"/>
    </source>
</evidence>
<feature type="chain" id="PRO_5005893323" evidence="1">
    <location>
        <begin position="24"/>
        <end position="126"/>
    </location>
</feature>
<dbReference type="WBParaSite" id="SMUV_0000683401-mRNA-1">
    <property type="protein sequence ID" value="SMUV_0000683401-mRNA-1"/>
    <property type="gene ID" value="SMUV_0000683401"/>
</dbReference>
<keyword evidence="2" id="KW-1185">Reference proteome</keyword>
<name>A0A0N5AQ82_9BILA</name>
<reference evidence="3" key="1">
    <citation type="submission" date="2017-02" db="UniProtKB">
        <authorList>
            <consortium name="WormBaseParasite"/>
        </authorList>
    </citation>
    <scope>IDENTIFICATION</scope>
</reference>
<evidence type="ECO:0000256" key="1">
    <source>
        <dbReference type="SAM" id="SignalP"/>
    </source>
</evidence>
<protein>
    <submittedName>
        <fullName evidence="3">Uncharacterized protein</fullName>
    </submittedName>
</protein>
<dbReference type="AlphaFoldDB" id="A0A0N5AQ82"/>
<proteinExistence type="predicted"/>
<organism evidence="2 3">
    <name type="scientific">Syphacia muris</name>
    <dbReference type="NCBI Taxonomy" id="451379"/>
    <lineage>
        <taxon>Eukaryota</taxon>
        <taxon>Metazoa</taxon>
        <taxon>Ecdysozoa</taxon>
        <taxon>Nematoda</taxon>
        <taxon>Chromadorea</taxon>
        <taxon>Rhabditida</taxon>
        <taxon>Spirurina</taxon>
        <taxon>Oxyuridomorpha</taxon>
        <taxon>Oxyuroidea</taxon>
        <taxon>Oxyuridae</taxon>
        <taxon>Syphacia</taxon>
    </lineage>
</organism>
<evidence type="ECO:0000313" key="3">
    <source>
        <dbReference type="WBParaSite" id="SMUV_0000683401-mRNA-1"/>
    </source>
</evidence>
<dbReference type="STRING" id="451379.A0A0N5AQ82"/>
<dbReference type="Proteomes" id="UP000046393">
    <property type="component" value="Unplaced"/>
</dbReference>
<feature type="signal peptide" evidence="1">
    <location>
        <begin position="1"/>
        <end position="23"/>
    </location>
</feature>
<accession>A0A0N5AQ82</accession>